<dbReference type="EMBL" id="JAEACQ010000165">
    <property type="protein sequence ID" value="MBL7627956.1"/>
    <property type="molecule type" value="Genomic_DNA"/>
</dbReference>
<comment type="caution">
    <text evidence="1">The sequence shown here is derived from an EMBL/GenBank/DDBJ whole genome shotgun (WGS) entry which is preliminary data.</text>
</comment>
<dbReference type="AlphaFoldDB" id="A0A937RL73"/>
<proteinExistence type="predicted"/>
<evidence type="ECO:0000313" key="1">
    <source>
        <dbReference type="EMBL" id="MBL7627956.1"/>
    </source>
</evidence>
<protein>
    <submittedName>
        <fullName evidence="1">Uncharacterized protein</fullName>
    </submittedName>
</protein>
<organism evidence="1 2">
    <name type="scientific">Frankia nepalensis</name>
    <dbReference type="NCBI Taxonomy" id="1836974"/>
    <lineage>
        <taxon>Bacteria</taxon>
        <taxon>Bacillati</taxon>
        <taxon>Actinomycetota</taxon>
        <taxon>Actinomycetes</taxon>
        <taxon>Frankiales</taxon>
        <taxon>Frankiaceae</taxon>
        <taxon>Frankia</taxon>
    </lineage>
</organism>
<sequence length="92" mass="9923">MIKDTAAAIQVAIEALVAEYRMAEQRYAKAEQAVSDAAWDRARIAASMHRLVGRGPAAAALRINPNRLANLVTDARRGAAKRGLTEPSPRVD</sequence>
<dbReference type="RefSeq" id="WP_203000222.1">
    <property type="nucleotide sequence ID" value="NZ_JADWYU010000133.1"/>
</dbReference>
<name>A0A937RL73_9ACTN</name>
<keyword evidence="2" id="KW-1185">Reference proteome</keyword>
<dbReference type="Proteomes" id="UP000604475">
    <property type="component" value="Unassembled WGS sequence"/>
</dbReference>
<accession>A0A937RL73</accession>
<reference evidence="1" key="1">
    <citation type="submission" date="2020-12" db="EMBL/GenBank/DDBJ databases">
        <title>Genomic characterization of non-nitrogen-fixing Frankia strains.</title>
        <authorList>
            <person name="Carlos-Shanley C."/>
            <person name="Guerra T."/>
            <person name="Hahn D."/>
        </authorList>
    </citation>
    <scope>NUCLEOTIDE SEQUENCE</scope>
    <source>
        <strain evidence="1">CN6</strain>
    </source>
</reference>
<gene>
    <name evidence="1" type="ORF">I7412_12375</name>
</gene>
<evidence type="ECO:0000313" key="2">
    <source>
        <dbReference type="Proteomes" id="UP000604475"/>
    </source>
</evidence>